<evidence type="ECO:0000313" key="2">
    <source>
        <dbReference type="Proteomes" id="UP000259602"/>
    </source>
</evidence>
<keyword evidence="2" id="KW-1185">Reference proteome</keyword>
<proteinExistence type="predicted"/>
<dbReference type="KEGG" id="vg:55605548"/>
<dbReference type="GeneID" id="55605548"/>
<accession>A0A343LE83</accession>
<dbReference type="EMBL" id="MF974396">
    <property type="protein sequence ID" value="ATN94993.1"/>
    <property type="molecule type" value="Genomic_DNA"/>
</dbReference>
<evidence type="ECO:0000313" key="1">
    <source>
        <dbReference type="EMBL" id="ATN94993.1"/>
    </source>
</evidence>
<protein>
    <submittedName>
        <fullName evidence="1">Uncharacterized protein</fullName>
    </submittedName>
</protein>
<name>A0A343LE83_9CAUD</name>
<reference evidence="1 2" key="1">
    <citation type="journal article" date="2018" name="Sci. Rep.">
        <title>Characterization of LE3 and LE4, the only lytic phages known to infect the spirochete Leptospira.</title>
        <authorList>
            <person name="Schiettekatte O."/>
            <person name="Vincent A.T."/>
            <person name="Malosse C."/>
            <person name="Lechat P."/>
            <person name="Chamot-Rooke J."/>
            <person name="Veyrier F.J."/>
            <person name="Picardeau M."/>
            <person name="Bourhy P."/>
        </authorList>
    </citation>
    <scope>NUCLEOTIDE SEQUENCE [LARGE SCALE GENOMIC DNA]</scope>
</reference>
<organism evidence="1 2">
    <name type="scientific">Leptospira phage LE3</name>
    <dbReference type="NCBI Taxonomy" id="2041382"/>
    <lineage>
        <taxon>Viruses</taxon>
        <taxon>Duplodnaviria</taxon>
        <taxon>Heunggongvirae</taxon>
        <taxon>Uroviricota</taxon>
        <taxon>Caudoviricetes</taxon>
        <taxon>Nylescharonvirus</taxon>
        <taxon>Nylescharonvirus LE3</taxon>
    </lineage>
</organism>
<dbReference type="Proteomes" id="UP000259602">
    <property type="component" value="Segment"/>
</dbReference>
<dbReference type="RefSeq" id="YP_009835393.1">
    <property type="nucleotide sequence ID" value="NC_048678.1"/>
</dbReference>
<sequence length="58" mass="6900">MKDLAYYLFGYMDGLPQVQRINFQKQKFKDASAKAFELGYSFMDVLKARRQMKKENLV</sequence>